<dbReference type="GO" id="GO:0009986">
    <property type="term" value="C:cell surface"/>
    <property type="evidence" value="ECO:0007669"/>
    <property type="project" value="TreeGrafter"/>
</dbReference>
<keyword evidence="8" id="KW-0134">Cell wall</keyword>
<evidence type="ECO:0000256" key="14">
    <source>
        <dbReference type="ARBA" id="ARBA00023180"/>
    </source>
</evidence>
<evidence type="ECO:0000256" key="13">
    <source>
        <dbReference type="ARBA" id="ARBA00023136"/>
    </source>
</evidence>
<evidence type="ECO:0000256" key="9">
    <source>
        <dbReference type="ARBA" id="ARBA00022525"/>
    </source>
</evidence>
<comment type="subcellular location">
    <subcellularLocation>
        <location evidence="3">Cell membrane</location>
        <topology evidence="3">Lipid-anchor</topology>
        <topology evidence="3">GPI-anchor</topology>
    </subcellularLocation>
    <subcellularLocation>
        <location evidence="2">Secreted</location>
        <location evidence="2">Cell wall</location>
    </subcellularLocation>
</comment>
<dbReference type="PANTHER" id="PTHR16631:SF13">
    <property type="entry name" value="GLUCAN ENDO-1,3-BETA-GLUCOSIDASE EGLC-RELATED"/>
    <property type="match status" value="1"/>
</dbReference>
<dbReference type="GO" id="GO:0005886">
    <property type="term" value="C:plasma membrane"/>
    <property type="evidence" value="ECO:0007669"/>
    <property type="project" value="UniProtKB-SubCell"/>
</dbReference>
<evidence type="ECO:0000256" key="15">
    <source>
        <dbReference type="ARBA" id="ARBA00023277"/>
    </source>
</evidence>
<evidence type="ECO:0000256" key="5">
    <source>
        <dbReference type="ARBA" id="ARBA00012780"/>
    </source>
</evidence>
<evidence type="ECO:0000256" key="11">
    <source>
        <dbReference type="ARBA" id="ARBA00022729"/>
    </source>
</evidence>
<feature type="chain" id="PRO_5041463909" description="Probable glucan endo-1,3-beta-glucosidase eglC" evidence="23">
    <location>
        <begin position="20"/>
        <end position="323"/>
    </location>
</feature>
<evidence type="ECO:0000256" key="1">
    <source>
        <dbReference type="ARBA" id="ARBA00000382"/>
    </source>
</evidence>
<dbReference type="AlphaFoldDB" id="A0AA40DWH6"/>
<name>A0AA40DWH6_9PEZI</name>
<reference evidence="24" key="1">
    <citation type="submission" date="2023-06" db="EMBL/GenBank/DDBJ databases">
        <title>Genome-scale phylogeny and comparative genomics of the fungal order Sordariales.</title>
        <authorList>
            <consortium name="Lawrence Berkeley National Laboratory"/>
            <person name="Hensen N."/>
            <person name="Bonometti L."/>
            <person name="Westerberg I."/>
            <person name="Brannstrom I.O."/>
            <person name="Guillou S."/>
            <person name="Cros-Aarteil S."/>
            <person name="Calhoun S."/>
            <person name="Haridas S."/>
            <person name="Kuo A."/>
            <person name="Mondo S."/>
            <person name="Pangilinan J."/>
            <person name="Riley R."/>
            <person name="LaButti K."/>
            <person name="Andreopoulos B."/>
            <person name="Lipzen A."/>
            <person name="Chen C."/>
            <person name="Yanf M."/>
            <person name="Daum C."/>
            <person name="Ng V."/>
            <person name="Clum A."/>
            <person name="Steindorff A."/>
            <person name="Ohm R."/>
            <person name="Martin F."/>
            <person name="Silar P."/>
            <person name="Natvig D."/>
            <person name="Lalanne C."/>
            <person name="Gautier V."/>
            <person name="Ament-velasquez S.L."/>
            <person name="Kruys A."/>
            <person name="Hutchinson M.I."/>
            <person name="Powell A.J."/>
            <person name="Barry K."/>
            <person name="Miller A.N."/>
            <person name="Grigoriev I.V."/>
            <person name="Debuchy R."/>
            <person name="Gladieux P."/>
            <person name="Thoren M.H."/>
            <person name="Johannesson H."/>
        </authorList>
    </citation>
    <scope>NUCLEOTIDE SEQUENCE</scope>
    <source>
        <strain evidence="24">SMH2392-1A</strain>
    </source>
</reference>
<evidence type="ECO:0000256" key="12">
    <source>
        <dbReference type="ARBA" id="ARBA00022801"/>
    </source>
</evidence>
<evidence type="ECO:0000256" key="22">
    <source>
        <dbReference type="RuleBase" id="RU004335"/>
    </source>
</evidence>
<evidence type="ECO:0000256" key="23">
    <source>
        <dbReference type="SAM" id="SignalP"/>
    </source>
</evidence>
<evidence type="ECO:0000256" key="10">
    <source>
        <dbReference type="ARBA" id="ARBA00022622"/>
    </source>
</evidence>
<evidence type="ECO:0000256" key="16">
    <source>
        <dbReference type="ARBA" id="ARBA00023288"/>
    </source>
</evidence>
<comment type="catalytic activity">
    <reaction evidence="1">
        <text>Hydrolysis of (1-&gt;3)-beta-D-glucosidic linkages in (1-&gt;3)-beta-D-glucans.</text>
        <dbReference type="EC" id="3.2.1.39"/>
    </reaction>
</comment>
<evidence type="ECO:0000256" key="19">
    <source>
        <dbReference type="ARBA" id="ARBA00025152"/>
    </source>
</evidence>
<evidence type="ECO:0000256" key="7">
    <source>
        <dbReference type="ARBA" id="ARBA00022475"/>
    </source>
</evidence>
<evidence type="ECO:0000256" key="20">
    <source>
        <dbReference type="ARBA" id="ARBA00032134"/>
    </source>
</evidence>
<evidence type="ECO:0000256" key="4">
    <source>
        <dbReference type="ARBA" id="ARBA00008773"/>
    </source>
</evidence>
<keyword evidence="11 23" id="KW-0732">Signal</keyword>
<dbReference type="Pfam" id="PF00332">
    <property type="entry name" value="Glyco_hydro_17"/>
    <property type="match status" value="1"/>
</dbReference>
<dbReference type="EC" id="3.2.1.39" evidence="5"/>
<keyword evidence="10" id="KW-0336">GPI-anchor</keyword>
<dbReference type="PANTHER" id="PTHR16631">
    <property type="entry name" value="GLUCAN 1,3-BETA-GLUCOSIDASE"/>
    <property type="match status" value="1"/>
</dbReference>
<keyword evidence="7" id="KW-1003">Cell membrane</keyword>
<keyword evidence="16" id="KW-0449">Lipoprotein</keyword>
<dbReference type="InterPro" id="IPR017853">
    <property type="entry name" value="GH"/>
</dbReference>
<gene>
    <name evidence="24" type="ORF">B0T26DRAFT_315991</name>
</gene>
<feature type="signal peptide" evidence="23">
    <location>
        <begin position="1"/>
        <end position="19"/>
    </location>
</feature>
<keyword evidence="12" id="KW-0378">Hydrolase</keyword>
<proteinExistence type="inferred from homology"/>
<dbReference type="Gene3D" id="3.20.20.80">
    <property type="entry name" value="Glycosidases"/>
    <property type="match status" value="1"/>
</dbReference>
<evidence type="ECO:0000256" key="8">
    <source>
        <dbReference type="ARBA" id="ARBA00022512"/>
    </source>
</evidence>
<dbReference type="InterPro" id="IPR000490">
    <property type="entry name" value="Glyco_hydro_17"/>
</dbReference>
<evidence type="ECO:0000256" key="3">
    <source>
        <dbReference type="ARBA" id="ARBA00004609"/>
    </source>
</evidence>
<accession>A0AA40DWH6</accession>
<dbReference type="EMBL" id="JAUIRO010000004">
    <property type="protein sequence ID" value="KAK0718160.1"/>
    <property type="molecule type" value="Genomic_DNA"/>
</dbReference>
<keyword evidence="14" id="KW-0325">Glycoprotein</keyword>
<keyword evidence="13" id="KW-0472">Membrane</keyword>
<dbReference type="RefSeq" id="XP_060296953.1">
    <property type="nucleotide sequence ID" value="XM_060434346.1"/>
</dbReference>
<dbReference type="SUPFAM" id="SSF51445">
    <property type="entry name" value="(Trans)glycosidases"/>
    <property type="match status" value="1"/>
</dbReference>
<dbReference type="GO" id="GO:0098552">
    <property type="term" value="C:side of membrane"/>
    <property type="evidence" value="ECO:0007669"/>
    <property type="project" value="UniProtKB-KW"/>
</dbReference>
<dbReference type="GO" id="GO:0000272">
    <property type="term" value="P:polysaccharide catabolic process"/>
    <property type="evidence" value="ECO:0007669"/>
    <property type="project" value="UniProtKB-KW"/>
</dbReference>
<evidence type="ECO:0000256" key="18">
    <source>
        <dbReference type="ARBA" id="ARBA00023326"/>
    </source>
</evidence>
<dbReference type="GO" id="GO:0009277">
    <property type="term" value="C:fungal-type cell wall"/>
    <property type="evidence" value="ECO:0007669"/>
    <property type="project" value="TreeGrafter"/>
</dbReference>
<keyword evidence="15" id="KW-0119">Carbohydrate metabolism</keyword>
<protein>
    <recommendedName>
        <fullName evidence="6">Probable glucan endo-1,3-beta-glucosidase eglC</fullName>
        <ecNumber evidence="5">3.2.1.39</ecNumber>
    </recommendedName>
    <alternativeName>
        <fullName evidence="20">Endo-1,3-beta-glucanase eglC</fullName>
    </alternativeName>
    <alternativeName>
        <fullName evidence="21">Laminarinase eglC</fullName>
    </alternativeName>
</protein>
<keyword evidence="17" id="KW-0961">Cell wall biogenesis/degradation</keyword>
<dbReference type="GO" id="GO:0071555">
    <property type="term" value="P:cell wall organization"/>
    <property type="evidence" value="ECO:0007669"/>
    <property type="project" value="UniProtKB-KW"/>
</dbReference>
<organism evidence="24 25">
    <name type="scientific">Lasiosphaeria miniovina</name>
    <dbReference type="NCBI Taxonomy" id="1954250"/>
    <lineage>
        <taxon>Eukaryota</taxon>
        <taxon>Fungi</taxon>
        <taxon>Dikarya</taxon>
        <taxon>Ascomycota</taxon>
        <taxon>Pezizomycotina</taxon>
        <taxon>Sordariomycetes</taxon>
        <taxon>Sordariomycetidae</taxon>
        <taxon>Sordariales</taxon>
        <taxon>Lasiosphaeriaceae</taxon>
        <taxon>Lasiosphaeria</taxon>
    </lineage>
</organism>
<evidence type="ECO:0000313" key="25">
    <source>
        <dbReference type="Proteomes" id="UP001172101"/>
    </source>
</evidence>
<sequence>MRGYSALVAFATTVSTATAVIYQGFNYGSDQMDQTSFETAFKAAQALSGAPGGGFTSARLYTMIQSGTPDTPISAIPAAIETKTSLLLGLWISADMTPELSALTKAISQYGNDLAKLVVGISVGSEDLYRITQIAHDNKETVAGASPDYVVQCINQVRNAVKGTALAGTPIGHVDTWNSWDNSSNKMVIDNSDWLGTDAYPYWEATYENTIENSKNLFFDALSKTNAAAKGKPVWITETGFPVSGKASNKATPSVENARKYWKDVGCGLFGTYSTWWFQLSGLSDHGTLDFGLMKSVFNRGAIDKASPLALPLVQHREQAQPY</sequence>
<keyword evidence="18" id="KW-0624">Polysaccharide degradation</keyword>
<dbReference type="GO" id="GO:0005576">
    <property type="term" value="C:extracellular region"/>
    <property type="evidence" value="ECO:0007669"/>
    <property type="project" value="TreeGrafter"/>
</dbReference>
<keyword evidence="25" id="KW-1185">Reference proteome</keyword>
<evidence type="ECO:0000256" key="17">
    <source>
        <dbReference type="ARBA" id="ARBA00023316"/>
    </source>
</evidence>
<dbReference type="GO" id="GO:0042973">
    <property type="term" value="F:glucan endo-1,3-beta-D-glucosidase activity"/>
    <property type="evidence" value="ECO:0007669"/>
    <property type="project" value="UniProtKB-EC"/>
</dbReference>
<evidence type="ECO:0000256" key="21">
    <source>
        <dbReference type="ARBA" id="ARBA00032906"/>
    </source>
</evidence>
<dbReference type="GeneID" id="85317616"/>
<dbReference type="InterPro" id="IPR050732">
    <property type="entry name" value="Beta-glucan_modifiers"/>
</dbReference>
<comment type="caution">
    <text evidence="24">The sequence shown here is derived from an EMBL/GenBank/DDBJ whole genome shotgun (WGS) entry which is preliminary data.</text>
</comment>
<comment type="function">
    <text evidence="19">Glucanases play a role in cell expansion during growth, in cell-cell fusion during mating, and in spore release during sporulation. This enzyme may be involved in beta-glucan degradation and also function biosynthetically as a transglycosylase.</text>
</comment>
<evidence type="ECO:0000256" key="2">
    <source>
        <dbReference type="ARBA" id="ARBA00004191"/>
    </source>
</evidence>
<dbReference type="Proteomes" id="UP001172101">
    <property type="component" value="Unassembled WGS sequence"/>
</dbReference>
<keyword evidence="9" id="KW-0964">Secreted</keyword>
<comment type="similarity">
    <text evidence="4 22">Belongs to the glycosyl hydrolase 17 family.</text>
</comment>
<evidence type="ECO:0000256" key="6">
    <source>
        <dbReference type="ARBA" id="ARBA00019762"/>
    </source>
</evidence>
<evidence type="ECO:0000313" key="24">
    <source>
        <dbReference type="EMBL" id="KAK0718160.1"/>
    </source>
</evidence>